<keyword evidence="2" id="KW-0436">Ligase</keyword>
<dbReference type="InterPro" id="IPR025110">
    <property type="entry name" value="AMP-bd_C"/>
</dbReference>
<comment type="similarity">
    <text evidence="1">Belongs to the ATP-dependent AMP-binding enzyme family.</text>
</comment>
<feature type="domain" description="AMP-binding enzyme C-terminal" evidence="4">
    <location>
        <begin position="420"/>
        <end position="478"/>
    </location>
</feature>
<dbReference type="Pfam" id="PF13193">
    <property type="entry name" value="AMP-binding_C"/>
    <property type="match status" value="1"/>
</dbReference>
<dbReference type="SUPFAM" id="SSF56801">
    <property type="entry name" value="Acetyl-CoA synthetase-like"/>
    <property type="match status" value="1"/>
</dbReference>
<name>A0ABY5H790_9PSED</name>
<reference evidence="5" key="1">
    <citation type="submission" date="2021-04" db="EMBL/GenBank/DDBJ databases">
        <title>Oceanospirillales bacteria with DddD are important DMSP degraders in coastal seawater.</title>
        <authorList>
            <person name="Liu J."/>
        </authorList>
    </citation>
    <scope>NUCLEOTIDE SEQUENCE</scope>
    <source>
        <strain evidence="5">D13-4</strain>
    </source>
</reference>
<dbReference type="Pfam" id="PF00501">
    <property type="entry name" value="AMP-binding"/>
    <property type="match status" value="1"/>
</dbReference>
<dbReference type="RefSeq" id="WP_255838783.1">
    <property type="nucleotide sequence ID" value="NZ_CP073346.1"/>
</dbReference>
<gene>
    <name evidence="5" type="ORF">KDW96_02260</name>
</gene>
<dbReference type="InterPro" id="IPR045851">
    <property type="entry name" value="AMP-bd_C_sf"/>
</dbReference>
<evidence type="ECO:0000259" key="4">
    <source>
        <dbReference type="Pfam" id="PF13193"/>
    </source>
</evidence>
<dbReference type="InterPro" id="IPR000873">
    <property type="entry name" value="AMP-dep_synth/lig_dom"/>
</dbReference>
<dbReference type="EMBL" id="CP073346">
    <property type="protein sequence ID" value="UTW08176.1"/>
    <property type="molecule type" value="Genomic_DNA"/>
</dbReference>
<dbReference type="Proteomes" id="UP001059672">
    <property type="component" value="Chromosome"/>
</dbReference>
<evidence type="ECO:0000313" key="6">
    <source>
        <dbReference type="Proteomes" id="UP001059672"/>
    </source>
</evidence>
<keyword evidence="6" id="KW-1185">Reference proteome</keyword>
<proteinExistence type="inferred from homology"/>
<organism evidence="5 6">
    <name type="scientific">Pseudomonas benzenivorans</name>
    <dbReference type="NCBI Taxonomy" id="556533"/>
    <lineage>
        <taxon>Bacteria</taxon>
        <taxon>Pseudomonadati</taxon>
        <taxon>Pseudomonadota</taxon>
        <taxon>Gammaproteobacteria</taxon>
        <taxon>Pseudomonadales</taxon>
        <taxon>Pseudomonadaceae</taxon>
        <taxon>Pseudomonas</taxon>
    </lineage>
</organism>
<feature type="domain" description="AMP-dependent synthetase/ligase" evidence="3">
    <location>
        <begin position="10"/>
        <end position="354"/>
    </location>
</feature>
<evidence type="ECO:0000256" key="1">
    <source>
        <dbReference type="ARBA" id="ARBA00006432"/>
    </source>
</evidence>
<accession>A0ABY5H790</accession>
<evidence type="ECO:0000313" key="5">
    <source>
        <dbReference type="EMBL" id="UTW08176.1"/>
    </source>
</evidence>
<dbReference type="Gene3D" id="3.40.50.12780">
    <property type="entry name" value="N-terminal domain of ligase-like"/>
    <property type="match status" value="1"/>
</dbReference>
<sequence length="510" mass="55770">MSDNFLQSLQQSFTNNQEKVCIVDLIDNPSGPHRALTYSQVEQSSLGLAAEILNRFHGGPRRPVIGILARNSSEWVVADLACLLSGSTSLPLPLAFSRAQAEHLATRCDGFLVDAAGARTLKEKWGLDLDERSVLRLGEAPQASVLDWPTEQRDDWTCKVIHTSGTTNRPKGVQLKISAIGRVLNSLREGMPRDAHHNYLSVVPLSLLLEQITAVYMPILCGGTVHFLAESTPLLGEPEATADKIIRWLLAVQPTAMTVPPMMITRFNEIIDADEPIACELYKYLSTRVHITCGGASVSTDTMRCLASRDIHVFQGYGLSENASVVSMNTSQHQRIGSVGKPLPHVSVRVGADATIEINSPSLFDGYSGDDPSACSFTADGWLDTGDLGALDEEGYLYVHGRKKNVICLPNGRNVCPEQVEVELRRHEGVQDAAVFLHDEHGVVALIVSEGDLRQASLSAWCKEKFSDIERPSAFWIMPLTDPAISELYTVTGRPKRAEIASAYARYLAV</sequence>
<dbReference type="PANTHER" id="PTHR43201">
    <property type="entry name" value="ACYL-COA SYNTHETASE"/>
    <property type="match status" value="1"/>
</dbReference>
<protein>
    <submittedName>
        <fullName evidence="5">AMP-binding protein</fullName>
    </submittedName>
</protein>
<dbReference type="PANTHER" id="PTHR43201:SF5">
    <property type="entry name" value="MEDIUM-CHAIN ACYL-COA LIGASE ACSF2, MITOCHONDRIAL"/>
    <property type="match status" value="1"/>
</dbReference>
<dbReference type="InterPro" id="IPR042099">
    <property type="entry name" value="ANL_N_sf"/>
</dbReference>
<evidence type="ECO:0000256" key="2">
    <source>
        <dbReference type="ARBA" id="ARBA00022598"/>
    </source>
</evidence>
<evidence type="ECO:0000259" key="3">
    <source>
        <dbReference type="Pfam" id="PF00501"/>
    </source>
</evidence>
<dbReference type="Gene3D" id="3.30.300.30">
    <property type="match status" value="1"/>
</dbReference>